<protein>
    <submittedName>
        <fullName evidence="5">Cell morphogenesis protein PAG1</fullName>
    </submittedName>
</protein>
<dbReference type="GO" id="GO:0030427">
    <property type="term" value="C:site of polarized growth"/>
    <property type="evidence" value="ECO:0007669"/>
    <property type="project" value="TreeGrafter"/>
</dbReference>
<feature type="compositionally biased region" description="Basic and acidic residues" evidence="1">
    <location>
        <begin position="2501"/>
        <end position="2511"/>
    </location>
</feature>
<name>A0AA43TW21_9LECA</name>
<comment type="caution">
    <text evidence="5">The sequence shown here is derived from an EMBL/GenBank/DDBJ whole genome shotgun (WGS) entry which is preliminary data.</text>
</comment>
<feature type="compositionally biased region" description="Polar residues" evidence="1">
    <location>
        <begin position="280"/>
        <end position="292"/>
    </location>
</feature>
<feature type="domain" description="Cell morphogenesis central region" evidence="4">
    <location>
        <begin position="1430"/>
        <end position="1666"/>
    </location>
</feature>
<evidence type="ECO:0000313" key="6">
    <source>
        <dbReference type="Proteomes" id="UP001161017"/>
    </source>
</evidence>
<dbReference type="Proteomes" id="UP001161017">
    <property type="component" value="Unassembled WGS sequence"/>
</dbReference>
<feature type="domain" description="Cell morphogenesis protein N-terminal" evidence="2">
    <location>
        <begin position="328"/>
        <end position="908"/>
    </location>
</feature>
<gene>
    <name evidence="5" type="primary">TAO3</name>
    <name evidence="5" type="ORF">OHK93_005589</name>
</gene>
<feature type="domain" description="Cell morphogenesis central region" evidence="4">
    <location>
        <begin position="1730"/>
        <end position="1805"/>
    </location>
</feature>
<feature type="compositionally biased region" description="Basic residues" evidence="1">
    <location>
        <begin position="172"/>
        <end position="192"/>
    </location>
</feature>
<feature type="region of interest" description="Disordered" evidence="1">
    <location>
        <begin position="2352"/>
        <end position="2511"/>
    </location>
</feature>
<dbReference type="PANTHER" id="PTHR12295:SF30">
    <property type="entry name" value="PROTEIN FURRY"/>
    <property type="match status" value="1"/>
</dbReference>
<evidence type="ECO:0000313" key="5">
    <source>
        <dbReference type="EMBL" id="MDI1486362.1"/>
    </source>
</evidence>
<feature type="region of interest" description="Disordered" evidence="1">
    <location>
        <begin position="278"/>
        <end position="314"/>
    </location>
</feature>
<feature type="domain" description="Cell morphogenesis protein C-terminal" evidence="3">
    <location>
        <begin position="1928"/>
        <end position="2177"/>
    </location>
</feature>
<evidence type="ECO:0000256" key="1">
    <source>
        <dbReference type="SAM" id="MobiDB-lite"/>
    </source>
</evidence>
<feature type="compositionally biased region" description="Polar residues" evidence="1">
    <location>
        <begin position="2400"/>
        <end position="2412"/>
    </location>
</feature>
<feature type="non-terminal residue" evidence="5">
    <location>
        <position position="1"/>
    </location>
</feature>
<dbReference type="InterPro" id="IPR029473">
    <property type="entry name" value="MOR2-PAG1_mid"/>
</dbReference>
<dbReference type="Pfam" id="PF14222">
    <property type="entry name" value="MOR2-PAG1_N"/>
    <property type="match status" value="1"/>
</dbReference>
<dbReference type="GO" id="GO:0005938">
    <property type="term" value="C:cell cortex"/>
    <property type="evidence" value="ECO:0007669"/>
    <property type="project" value="TreeGrafter"/>
</dbReference>
<dbReference type="InterPro" id="IPR025481">
    <property type="entry name" value="Cell_Morphogen_C"/>
</dbReference>
<feature type="compositionally biased region" description="Polar residues" evidence="1">
    <location>
        <begin position="125"/>
        <end position="149"/>
    </location>
</feature>
<dbReference type="PANTHER" id="PTHR12295">
    <property type="entry name" value="FURRY-RELATED"/>
    <property type="match status" value="1"/>
</dbReference>
<feature type="domain" description="Cell morphogenesis central region" evidence="4">
    <location>
        <begin position="943"/>
        <end position="1420"/>
    </location>
</feature>
<feature type="region of interest" description="Disordered" evidence="1">
    <location>
        <begin position="1215"/>
        <end position="1236"/>
    </location>
</feature>
<dbReference type="InterPro" id="IPR016024">
    <property type="entry name" value="ARM-type_fold"/>
</dbReference>
<evidence type="ECO:0000259" key="4">
    <source>
        <dbReference type="Pfam" id="PF14228"/>
    </source>
</evidence>
<feature type="region of interest" description="Disordered" evidence="1">
    <location>
        <begin position="124"/>
        <end position="193"/>
    </location>
</feature>
<feature type="compositionally biased region" description="Polar residues" evidence="1">
    <location>
        <begin position="1220"/>
        <end position="1230"/>
    </location>
</feature>
<dbReference type="SUPFAM" id="SSF48371">
    <property type="entry name" value="ARM repeat"/>
    <property type="match status" value="2"/>
</dbReference>
<feature type="region of interest" description="Disordered" evidence="1">
    <location>
        <begin position="1"/>
        <end position="106"/>
    </location>
</feature>
<proteinExistence type="predicted"/>
<keyword evidence="6" id="KW-1185">Reference proteome</keyword>
<dbReference type="InterPro" id="IPR025614">
    <property type="entry name" value="Cell_morpho_N"/>
</dbReference>
<feature type="compositionally biased region" description="Low complexity" evidence="1">
    <location>
        <begin position="299"/>
        <end position="310"/>
    </location>
</feature>
<evidence type="ECO:0000259" key="2">
    <source>
        <dbReference type="Pfam" id="PF14222"/>
    </source>
</evidence>
<reference evidence="5" key="1">
    <citation type="journal article" date="2023" name="Genome Biol. Evol.">
        <title>First Whole Genome Sequence and Flow Cytometry Genome Size Data for the Lichen-Forming Fungus Ramalina farinacea (Ascomycota).</title>
        <authorList>
            <person name="Llewellyn T."/>
            <person name="Mian S."/>
            <person name="Hill R."/>
            <person name="Leitch I.J."/>
            <person name="Gaya E."/>
        </authorList>
    </citation>
    <scope>NUCLEOTIDE SEQUENCE</scope>
    <source>
        <strain evidence="5">LIQ254RAFAR</strain>
    </source>
</reference>
<evidence type="ECO:0000259" key="3">
    <source>
        <dbReference type="Pfam" id="PF14225"/>
    </source>
</evidence>
<accession>A0AA43TW21</accession>
<feature type="compositionally biased region" description="Low complexity" evidence="1">
    <location>
        <begin position="2377"/>
        <end position="2391"/>
    </location>
</feature>
<dbReference type="EMBL" id="JAPUFD010000003">
    <property type="protein sequence ID" value="MDI1486362.1"/>
    <property type="molecule type" value="Genomic_DNA"/>
</dbReference>
<dbReference type="InterPro" id="IPR039867">
    <property type="entry name" value="Furry/Tao3/Mor2"/>
</dbReference>
<organism evidence="5 6">
    <name type="scientific">Ramalina farinacea</name>
    <dbReference type="NCBI Taxonomy" id="258253"/>
    <lineage>
        <taxon>Eukaryota</taxon>
        <taxon>Fungi</taxon>
        <taxon>Dikarya</taxon>
        <taxon>Ascomycota</taxon>
        <taxon>Pezizomycotina</taxon>
        <taxon>Lecanoromycetes</taxon>
        <taxon>OSLEUM clade</taxon>
        <taxon>Lecanoromycetidae</taxon>
        <taxon>Lecanorales</taxon>
        <taxon>Lecanorineae</taxon>
        <taxon>Ramalinaceae</taxon>
        <taxon>Ramalina</taxon>
    </lineage>
</organism>
<dbReference type="Pfam" id="PF14228">
    <property type="entry name" value="MOR2-PAG1_mid"/>
    <property type="match status" value="3"/>
</dbReference>
<dbReference type="Pfam" id="PF14225">
    <property type="entry name" value="MOR2-PAG1_C"/>
    <property type="match status" value="1"/>
</dbReference>
<sequence length="2511" mass="280704">PNDPNEYDLPHMPNREPRGRVPTPAKISVTNIQPAGLSSPSSQSSSTPTRSPIVNGQQQQPERRTPQGYGHGHIRNASKALSQSRNGGLAQSPATSPMNPGVFNAFPADMGANSDYNTMLRRGLSQKQPNQPPASTLHGTSQQSSTSTLVPDHESAEPSLSAAARRLDRAHSAKHRHEHGHRRSNSRARPEHKKTVGEFSLHFLFHKFYIQADNKIEQCVEEFHRSPGPVIDGVCGPGVDPDFDRLLSELAYITRRHVKPLVDTIMYWHIHRGKDVTGMNKDTLSPKSATSEQPKHRPSPSQARSPISSSKDTAPEDVRYVNELRCNVITYLTCRVLIEVFTQAELADLASERLQRLEAIIFEQMQGHNPGTFIDYPFKKAVWLMYTQTLGVMSSRHLANVTSMFTKDLSIMQRELFANGRTAPPKELEYRVEMMIHSMAHIHIRTQPENVWRDSCTFLFKLADLLLNAHGTPLKYAYCRVFVNLLLPIASNWGSHVNTQKFREFISIVSPRIANIVSKPRHWSDAVSFSSLILCISPTEQFASAWTSAINSLQTKLKDRSTRPLALQAISRIVWVYLDRVKEAGTTIRRLDEIMKTVLPPSKKVSFNLDLAVCEPLIELVRIIGHHYQEYCFSKIVFPLINSDLFAAGKEIKVDQLDPERTVIGIRAFLVIMADLESEPASKKPPFPLFDQGGLAVGSSTLTGFSPEGQRPEFASPGLDSRTPFSSRPIVVSKLSTSAREYHTKFCDILSKIAIICDNAFGGQAVLDEKFGGSFTPKTPLADTFTFRRQAVEDHQGPTEQRLGFYELLHVAVQALPRCLPAQVQLKPIINLLCTCTAHVQTNIAVSSIRSLKAIAKQSFAQAVTIGFARFIFNFDARYSTMSEEGLLGPDHIENTLGLYVELLQIWIEEIKHKTKEASTSSGTDGVSGSRGLQLDLTTITNHVDEVESHGVFFLCSQSRRVRASAVKVLSIVTEFDAALGRQNHRIIHILEGDTQRVMDLNDDSLTVAERSRLQKGKSQNVTQPTLVELSSSDNSYDASLWLKVFPNIIRLSFELCPAAVMLGREIICARLLQMGDTITSLDSDGRTLPPIPSHDPLTTRAPHRLQSTSPQIIIEQWKLYLIMACTTVTNAGAQTQSQLDKSQHLRKASKMTAQGQEQISSARALFAYVIPLLSAGHGSIREAIVIALSSINISLFRTLLDSLQYPVTTCKEEAKQRIGSHQRTGSNPRRNPGTDRLRTEVTQVYRLTARFLREPSVLQDEWILNNLSTYTRDLMIFLADAEIQGEWDYQKLRRQYCGLLEEVFNGINKTQDSLRYISFESRRSAFALMEDWCGYSPNQANIVHKEETMRHMVLERHTDARERTTIAASIETEKRDLSTAALGAMATLCAGPVSFKTGRGETLSFDSRRILSWIGLIFDTRLEKLHAIGRRALYNLIVNNRDHPYLLEVSIEQCYAPDRPHALESYIDVVTNVIYEFEDYPIPFWRILAALLFLLGNEKSKIRTQSAKLLQRLEQRRQQNSRIQDFDISIADQTTAVFKSASFEISRSLSKEHKDLAYFIFSQFSLHFRNIHPDNQRQMVYAILPWIQVIELKVEAGPQKPDHKKPTPHSYMLLANLLEITTKTSTVLHNEVQALWKALATGHPGNAQLVLNFVIDLSLDRGDQAFVRYAKQIIVYMAGDAAGPKVVEFLLQQITYKHMVHKIPAPIIMPPDNLGLPYVADLSEALPIVNHQEMFSLSQLALIYLVDLIVAPMTVQAEQVPLLLHVILVLWDNQIPLVQDQAREMLVHLIHELIITKIPDSQLEQLSSKKLAAEAFVESVRHREPGVVWQYHDKIAKVGEISTGEDKQNPKRVPPAMPNVTGQVVDIFAMVYPDIQDTIAKIALNWGTISNVIVHEADDVQTFSLEMLNTVESIIAALEPAEILSFPHLFWTTCACLGTVLESEFVIAAGMLDKLLPKLNLNDPAVIKLLRKTKPVNWQGTFEGVAPLVYKGLKSEKSLNTSLNVLDLLVDLPDLDLIGNHTRLLFTTLANLPRFLQCLADGVQASECRECAGRLALVAEAQDKLQIGQVLSNFSQGKYAADGTFLQHILASLQEEYFPTWELKVLIFVIGLLSNRLRWYKLQTFEVLRVLIRDVDTRRSEISNCGPDLITPLLALLTTEFSSHAIAILDHVFVMSETPLSDQHIRMSMAGLGSKSIPIRKTYEKTTSLYGIPEETGWSVPMPAIYSSTTRHNMQLIYQDFVNPSGSAKEAIPTPELEFHAEAEQDPAYFARERSNTMDTQETAVASEAEGGMGDILTKLVDLDAFFDETLDATEEASQRYSARSADRYRAGSDAVVDIYDQETAPILQRTLGRSPSSSSLHNPNLGERQHPAVMTPTAFTSSTPSTSAAPPRPPLHSRSVTSPANNISKLSRNEVEILSEDEAGDGTFSEDERSTGHVAANDSRLLGSSLQRRNTSSLRTTKPALEGKEMKQRGLFRAQSRSRGHDLGSPSVPKVPEAYLKRQETGSQF</sequence>
<dbReference type="GO" id="GO:0000902">
    <property type="term" value="P:cell morphogenesis"/>
    <property type="evidence" value="ECO:0007669"/>
    <property type="project" value="InterPro"/>
</dbReference>
<feature type="compositionally biased region" description="Low complexity" evidence="1">
    <location>
        <begin position="38"/>
        <end position="52"/>
    </location>
</feature>
<feature type="compositionally biased region" description="Polar residues" evidence="1">
    <location>
        <begin position="2448"/>
        <end position="2462"/>
    </location>
</feature>